<evidence type="ECO:0000256" key="4">
    <source>
        <dbReference type="ARBA" id="ARBA00013078"/>
    </source>
</evidence>
<dbReference type="InterPro" id="IPR050155">
    <property type="entry name" value="HAD-like_hydrolase_sf"/>
</dbReference>
<accession>A0A423PJA4</accession>
<comment type="similarity">
    <text evidence="3">Belongs to the HAD-like hydrolase superfamily. CbbY/CbbZ/Gph/YieH family.</text>
</comment>
<dbReference type="Gene3D" id="1.10.150.240">
    <property type="entry name" value="Putative phosphatase, domain 2"/>
    <property type="match status" value="1"/>
</dbReference>
<dbReference type="InterPro" id="IPR023198">
    <property type="entry name" value="PGP-like_dom2"/>
</dbReference>
<sequence length="230" mass="24116">MTIQAAVFDFDGTLVRSNAIKAEAFSQTAAAHGIDVSRLDAIRAGHPHADRYEIFERLVADLGPACAGSAERLVESYGAIVQNAIARCEWVPGALDALATLAERGIALYVNSATPTVPLVDAVASRMATDRFVAIYGGPASKQDNLAHIAATADLLASQIVMIGDGEDDRLGAAEFGCHFIGVVADTSAYGLPARRFSHVPDVAVSDLTTIADCIARMESGDTQRSSVNV</sequence>
<evidence type="ECO:0000313" key="5">
    <source>
        <dbReference type="EMBL" id="ROO25677.1"/>
    </source>
</evidence>
<dbReference type="Pfam" id="PF00702">
    <property type="entry name" value="Hydrolase"/>
    <property type="match status" value="1"/>
</dbReference>
<dbReference type="InterPro" id="IPR023214">
    <property type="entry name" value="HAD_sf"/>
</dbReference>
<dbReference type="InterPro" id="IPR036412">
    <property type="entry name" value="HAD-like_sf"/>
</dbReference>
<comment type="catalytic activity">
    <reaction evidence="1">
        <text>2-phosphoglycolate + H2O = glycolate + phosphate</text>
        <dbReference type="Rhea" id="RHEA:14369"/>
        <dbReference type="ChEBI" id="CHEBI:15377"/>
        <dbReference type="ChEBI" id="CHEBI:29805"/>
        <dbReference type="ChEBI" id="CHEBI:43474"/>
        <dbReference type="ChEBI" id="CHEBI:58033"/>
        <dbReference type="EC" id="3.1.3.18"/>
    </reaction>
</comment>
<evidence type="ECO:0000256" key="1">
    <source>
        <dbReference type="ARBA" id="ARBA00000830"/>
    </source>
</evidence>
<proteinExistence type="inferred from homology"/>
<evidence type="ECO:0000256" key="3">
    <source>
        <dbReference type="ARBA" id="ARBA00006171"/>
    </source>
</evidence>
<protein>
    <recommendedName>
        <fullName evidence="4">phosphoglycolate phosphatase</fullName>
        <ecNumber evidence="4">3.1.3.18</ecNumber>
    </recommendedName>
</protein>
<comment type="pathway">
    <text evidence="2">Organic acid metabolism; glycolate biosynthesis; glycolate from 2-phosphoglycolate: step 1/1.</text>
</comment>
<evidence type="ECO:0000313" key="6">
    <source>
        <dbReference type="Proteomes" id="UP000285310"/>
    </source>
</evidence>
<keyword evidence="6" id="KW-1185">Reference proteome</keyword>
<dbReference type="Proteomes" id="UP000285310">
    <property type="component" value="Unassembled WGS sequence"/>
</dbReference>
<dbReference type="EC" id="3.1.3.18" evidence="4"/>
<reference evidence="5 6" key="1">
    <citation type="submission" date="2013-10" db="EMBL/GenBank/DDBJ databases">
        <title>Salinisphaera japonica YTM-1 Genome Sequencing.</title>
        <authorList>
            <person name="Lai Q."/>
            <person name="Li C."/>
            <person name="Shao Z."/>
        </authorList>
    </citation>
    <scope>NUCLEOTIDE SEQUENCE [LARGE SCALE GENOMIC DNA]</scope>
    <source>
        <strain evidence="5 6">YTM-1</strain>
    </source>
</reference>
<comment type="caution">
    <text evidence="5">The sequence shown here is derived from an EMBL/GenBank/DDBJ whole genome shotgun (WGS) entry which is preliminary data.</text>
</comment>
<dbReference type="EMBL" id="AYKG01000045">
    <property type="protein sequence ID" value="ROO25677.1"/>
    <property type="molecule type" value="Genomic_DNA"/>
</dbReference>
<dbReference type="PANTHER" id="PTHR43434:SF1">
    <property type="entry name" value="PHOSPHOGLYCOLATE PHOSPHATASE"/>
    <property type="match status" value="1"/>
</dbReference>
<dbReference type="InParanoid" id="A0A423PJA4"/>
<dbReference type="SFLD" id="SFLDS00003">
    <property type="entry name" value="Haloacid_Dehalogenase"/>
    <property type="match status" value="1"/>
</dbReference>
<dbReference type="RefSeq" id="WP_184999877.1">
    <property type="nucleotide sequence ID" value="NZ_AYKG01000045.1"/>
</dbReference>
<dbReference type="PANTHER" id="PTHR43434">
    <property type="entry name" value="PHOSPHOGLYCOLATE PHOSPHATASE"/>
    <property type="match status" value="1"/>
</dbReference>
<organism evidence="5 6">
    <name type="scientific">Salinisphaera japonica YTM-1</name>
    <dbReference type="NCBI Taxonomy" id="1209778"/>
    <lineage>
        <taxon>Bacteria</taxon>
        <taxon>Pseudomonadati</taxon>
        <taxon>Pseudomonadota</taxon>
        <taxon>Gammaproteobacteria</taxon>
        <taxon>Salinisphaerales</taxon>
        <taxon>Salinisphaeraceae</taxon>
        <taxon>Salinisphaera</taxon>
    </lineage>
</organism>
<dbReference type="SUPFAM" id="SSF56784">
    <property type="entry name" value="HAD-like"/>
    <property type="match status" value="1"/>
</dbReference>
<evidence type="ECO:0000256" key="2">
    <source>
        <dbReference type="ARBA" id="ARBA00004818"/>
    </source>
</evidence>
<dbReference type="GO" id="GO:0005829">
    <property type="term" value="C:cytosol"/>
    <property type="evidence" value="ECO:0007669"/>
    <property type="project" value="TreeGrafter"/>
</dbReference>
<dbReference type="GO" id="GO:0006281">
    <property type="term" value="P:DNA repair"/>
    <property type="evidence" value="ECO:0007669"/>
    <property type="project" value="TreeGrafter"/>
</dbReference>
<dbReference type="AlphaFoldDB" id="A0A423PJA4"/>
<dbReference type="GO" id="GO:0008967">
    <property type="term" value="F:phosphoglycolate phosphatase activity"/>
    <property type="evidence" value="ECO:0007669"/>
    <property type="project" value="UniProtKB-EC"/>
</dbReference>
<dbReference type="Gene3D" id="3.40.50.1000">
    <property type="entry name" value="HAD superfamily/HAD-like"/>
    <property type="match status" value="1"/>
</dbReference>
<name>A0A423PJA4_9GAMM</name>
<dbReference type="SFLD" id="SFLDG01129">
    <property type="entry name" value="C1.5:_HAD__Beta-PGM__Phosphata"/>
    <property type="match status" value="1"/>
</dbReference>
<gene>
    <name evidence="5" type="ORF">SAJA_12820</name>
</gene>